<protein>
    <submittedName>
        <fullName evidence="1">Uncharacterized protein</fullName>
    </submittedName>
</protein>
<gene>
    <name evidence="1" type="ORF">B296_00055934</name>
</gene>
<accession>A0A426XX43</accession>
<sequence length="123" mass="14150">MKVYKELEKSLKTTCEEFIMATTKLVVDPMLSFVAKQGSPYRAVRPHTARYVPVRQLTDTWTDRYRAKKEEEKYLALSLPTQHPRALASRGRLLPHLRAVVALTARGRLLPLVSPCWERDQGD</sequence>
<comment type="caution">
    <text evidence="1">The sequence shown here is derived from an EMBL/GenBank/DDBJ whole genome shotgun (WGS) entry which is preliminary data.</text>
</comment>
<dbReference type="AlphaFoldDB" id="A0A426XX43"/>
<evidence type="ECO:0000313" key="2">
    <source>
        <dbReference type="Proteomes" id="UP000287651"/>
    </source>
</evidence>
<reference evidence="1 2" key="1">
    <citation type="journal article" date="2014" name="Agronomy (Basel)">
        <title>A Draft Genome Sequence for Ensete ventricosum, the Drought-Tolerant Tree Against Hunger.</title>
        <authorList>
            <person name="Harrison J."/>
            <person name="Moore K.A."/>
            <person name="Paszkiewicz K."/>
            <person name="Jones T."/>
            <person name="Grant M."/>
            <person name="Ambacheew D."/>
            <person name="Muzemil S."/>
            <person name="Studholme D.J."/>
        </authorList>
    </citation>
    <scope>NUCLEOTIDE SEQUENCE [LARGE SCALE GENOMIC DNA]</scope>
</reference>
<organism evidence="1 2">
    <name type="scientific">Ensete ventricosum</name>
    <name type="common">Abyssinian banana</name>
    <name type="synonym">Musa ensete</name>
    <dbReference type="NCBI Taxonomy" id="4639"/>
    <lineage>
        <taxon>Eukaryota</taxon>
        <taxon>Viridiplantae</taxon>
        <taxon>Streptophyta</taxon>
        <taxon>Embryophyta</taxon>
        <taxon>Tracheophyta</taxon>
        <taxon>Spermatophyta</taxon>
        <taxon>Magnoliopsida</taxon>
        <taxon>Liliopsida</taxon>
        <taxon>Zingiberales</taxon>
        <taxon>Musaceae</taxon>
        <taxon>Ensete</taxon>
    </lineage>
</organism>
<dbReference type="EMBL" id="AMZH03016673">
    <property type="protein sequence ID" value="RRT44128.1"/>
    <property type="molecule type" value="Genomic_DNA"/>
</dbReference>
<dbReference type="Proteomes" id="UP000287651">
    <property type="component" value="Unassembled WGS sequence"/>
</dbReference>
<proteinExistence type="predicted"/>
<feature type="non-terminal residue" evidence="1">
    <location>
        <position position="123"/>
    </location>
</feature>
<name>A0A426XX43_ENSVE</name>
<evidence type="ECO:0000313" key="1">
    <source>
        <dbReference type="EMBL" id="RRT44128.1"/>
    </source>
</evidence>